<dbReference type="SUPFAM" id="SSF46946">
    <property type="entry name" value="S13-like H2TH domain"/>
    <property type="match status" value="1"/>
</dbReference>
<dbReference type="Pfam" id="PF06831">
    <property type="entry name" value="H2TH"/>
    <property type="match status" value="1"/>
</dbReference>
<dbReference type="InterPro" id="IPR015886">
    <property type="entry name" value="H2TH_FPG"/>
</dbReference>
<sequence length="262" mass="28997">MPEGDTVWRAARRLHAALAGQELTGSDFRVPRYATLDLSGQTVDEIRSRGKHLLMRIGALTVHSHLGMDGSWQIYQPGERWRKPAFQARLILSTSTTTAVGFALAALDVVSRADEDTLVGHLGPDLLGPDWDADEALRRLRQEPDRPIGLALLDQRNLAGIGNVYRCELCFIARVHPSTPVGRVTDLPAMVLKSKQLLEVNKDRGRRSTIGSPARGESFWVYGRARRPCGRCGTPIVHDLQGNTDADQRDVYYCPHCQPLAS</sequence>
<evidence type="ECO:0000313" key="17">
    <source>
        <dbReference type="Proteomes" id="UP000829069"/>
    </source>
</evidence>
<dbReference type="InterPro" id="IPR012319">
    <property type="entry name" value="FPG_cat"/>
</dbReference>
<feature type="domain" description="FPG-type" evidence="14">
    <location>
        <begin position="220"/>
        <end position="259"/>
    </location>
</feature>
<accession>A0ABY3W8B8</accession>
<keyword evidence="11" id="KW-0511">Multifunctional enzyme</keyword>
<dbReference type="SUPFAM" id="SSF57716">
    <property type="entry name" value="Glucocorticoid receptor-like (DNA-binding domain)"/>
    <property type="match status" value="1"/>
</dbReference>
<dbReference type="Proteomes" id="UP000829069">
    <property type="component" value="Chromosome"/>
</dbReference>
<keyword evidence="9" id="KW-0234">DNA repair</keyword>
<dbReference type="InterPro" id="IPR044090">
    <property type="entry name" value="Nei2_N"/>
</dbReference>
<evidence type="ECO:0000256" key="12">
    <source>
        <dbReference type="ARBA" id="ARBA00023295"/>
    </source>
</evidence>
<keyword evidence="5 13" id="KW-0863">Zinc-finger</keyword>
<keyword evidence="10" id="KW-0456">Lyase</keyword>
<dbReference type="EMBL" id="CP093326">
    <property type="protein sequence ID" value="UNK45485.1"/>
    <property type="molecule type" value="Genomic_DNA"/>
</dbReference>
<keyword evidence="4" id="KW-0227">DNA damage</keyword>
<evidence type="ECO:0000313" key="16">
    <source>
        <dbReference type="EMBL" id="UNK45485.1"/>
    </source>
</evidence>
<dbReference type="CDD" id="cd08971">
    <property type="entry name" value="AcNei2_N"/>
    <property type="match status" value="1"/>
</dbReference>
<keyword evidence="6" id="KW-0378">Hydrolase</keyword>
<evidence type="ECO:0000256" key="9">
    <source>
        <dbReference type="ARBA" id="ARBA00023204"/>
    </source>
</evidence>
<evidence type="ECO:0000256" key="11">
    <source>
        <dbReference type="ARBA" id="ARBA00023268"/>
    </source>
</evidence>
<keyword evidence="7" id="KW-0862">Zinc</keyword>
<dbReference type="InterPro" id="IPR000214">
    <property type="entry name" value="Znf_DNA_glyclase/AP_lyase"/>
</dbReference>
<protein>
    <recommendedName>
        <fullName evidence="2">DNA-(apurinic or apyrimidinic site) lyase</fullName>
        <ecNumber evidence="2">4.2.99.18</ecNumber>
    </recommendedName>
</protein>
<keyword evidence="12" id="KW-0326">Glycosidase</keyword>
<dbReference type="Pfam" id="PF01149">
    <property type="entry name" value="Fapy_DNA_glyco"/>
    <property type="match status" value="1"/>
</dbReference>
<organism evidence="16 17">
    <name type="scientific">Arthrobacter sulfonylureivorans</name>
    <dbReference type="NCBI Taxonomy" id="2486855"/>
    <lineage>
        <taxon>Bacteria</taxon>
        <taxon>Bacillati</taxon>
        <taxon>Actinomycetota</taxon>
        <taxon>Actinomycetes</taxon>
        <taxon>Micrococcales</taxon>
        <taxon>Micrococcaceae</taxon>
        <taxon>Arthrobacter</taxon>
    </lineage>
</organism>
<evidence type="ECO:0000256" key="6">
    <source>
        <dbReference type="ARBA" id="ARBA00022801"/>
    </source>
</evidence>
<evidence type="ECO:0000256" key="2">
    <source>
        <dbReference type="ARBA" id="ARBA00012720"/>
    </source>
</evidence>
<dbReference type="Gene3D" id="3.20.190.10">
    <property type="entry name" value="MutM-like, N-terminal"/>
    <property type="match status" value="1"/>
</dbReference>
<name>A0ABY3W8B8_9MICC</name>
<evidence type="ECO:0000259" key="15">
    <source>
        <dbReference type="PROSITE" id="PS51068"/>
    </source>
</evidence>
<dbReference type="PANTHER" id="PTHR42697:SF1">
    <property type="entry name" value="ENDONUCLEASE 8"/>
    <property type="match status" value="1"/>
</dbReference>
<dbReference type="RefSeq" id="WP_241913697.1">
    <property type="nucleotide sequence ID" value="NZ_CP093326.1"/>
</dbReference>
<dbReference type="SMART" id="SM01232">
    <property type="entry name" value="H2TH"/>
    <property type="match status" value="1"/>
</dbReference>
<reference evidence="16 17" key="1">
    <citation type="submission" date="2022-03" db="EMBL/GenBank/DDBJ databases">
        <title>Isotopic signatures of nitrous oxide derived from detoxification processes.</title>
        <authorList>
            <person name="Behrendt U."/>
            <person name="Buchen C."/>
            <person name="Well R."/>
            <person name="Ulrich A."/>
            <person name="Rohe L."/>
            <person name="Kolb S."/>
            <person name="Schloter M."/>
            <person name="Horn M.A."/>
            <person name="Augustin J."/>
        </authorList>
    </citation>
    <scope>NUCLEOTIDE SEQUENCE [LARGE SCALE GENOMIC DNA]</scope>
    <source>
        <strain evidence="16 17">S4-C24</strain>
    </source>
</reference>
<evidence type="ECO:0000256" key="7">
    <source>
        <dbReference type="ARBA" id="ARBA00022833"/>
    </source>
</evidence>
<evidence type="ECO:0000256" key="13">
    <source>
        <dbReference type="PROSITE-ProRule" id="PRU00391"/>
    </source>
</evidence>
<keyword evidence="17" id="KW-1185">Reference proteome</keyword>
<dbReference type="PROSITE" id="PS51066">
    <property type="entry name" value="ZF_FPG_2"/>
    <property type="match status" value="1"/>
</dbReference>
<evidence type="ECO:0000256" key="3">
    <source>
        <dbReference type="ARBA" id="ARBA00022723"/>
    </source>
</evidence>
<evidence type="ECO:0000259" key="14">
    <source>
        <dbReference type="PROSITE" id="PS51066"/>
    </source>
</evidence>
<evidence type="ECO:0000256" key="4">
    <source>
        <dbReference type="ARBA" id="ARBA00022763"/>
    </source>
</evidence>
<evidence type="ECO:0000256" key="8">
    <source>
        <dbReference type="ARBA" id="ARBA00023125"/>
    </source>
</evidence>
<dbReference type="InterPro" id="IPR010979">
    <property type="entry name" value="Ribosomal_uS13-like_H2TH"/>
</dbReference>
<evidence type="ECO:0000256" key="5">
    <source>
        <dbReference type="ARBA" id="ARBA00022771"/>
    </source>
</evidence>
<comment type="similarity">
    <text evidence="1">Belongs to the FPG family.</text>
</comment>
<gene>
    <name evidence="16" type="ORF">MNQ99_16440</name>
</gene>
<dbReference type="PROSITE" id="PS51068">
    <property type="entry name" value="FPG_CAT"/>
    <property type="match status" value="1"/>
</dbReference>
<dbReference type="Gene3D" id="1.10.8.50">
    <property type="match status" value="1"/>
</dbReference>
<dbReference type="InterPro" id="IPR035937">
    <property type="entry name" value="FPG_N"/>
</dbReference>
<feature type="domain" description="Formamidopyrimidine-DNA glycosylase catalytic" evidence="15">
    <location>
        <begin position="2"/>
        <end position="101"/>
    </location>
</feature>
<keyword evidence="3" id="KW-0479">Metal-binding</keyword>
<proteinExistence type="inferred from homology"/>
<keyword evidence="8" id="KW-0238">DNA-binding</keyword>
<dbReference type="SMART" id="SM00898">
    <property type="entry name" value="Fapy_DNA_glyco"/>
    <property type="match status" value="1"/>
</dbReference>
<dbReference type="EC" id="4.2.99.18" evidence="2"/>
<evidence type="ECO:0000256" key="1">
    <source>
        <dbReference type="ARBA" id="ARBA00009409"/>
    </source>
</evidence>
<dbReference type="SUPFAM" id="SSF81624">
    <property type="entry name" value="N-terminal domain of MutM-like DNA repair proteins"/>
    <property type="match status" value="1"/>
</dbReference>
<evidence type="ECO:0000256" key="10">
    <source>
        <dbReference type="ARBA" id="ARBA00023239"/>
    </source>
</evidence>
<dbReference type="PANTHER" id="PTHR42697">
    <property type="entry name" value="ENDONUCLEASE 8"/>
    <property type="match status" value="1"/>
</dbReference>